<feature type="binding site" evidence="2">
    <location>
        <position position="108"/>
    </location>
    <ligand>
        <name>L-glutamate</name>
        <dbReference type="ChEBI" id="CHEBI:29985"/>
    </ligand>
</feature>
<dbReference type="Gene3D" id="3.60.20.40">
    <property type="match status" value="1"/>
</dbReference>
<dbReference type="OrthoDB" id="1081007at2759"/>
<dbReference type="EC" id="2.3.2.2" evidence="3"/>
<dbReference type="RefSeq" id="XP_014567184.1">
    <property type="nucleotide sequence ID" value="XM_014711698.1"/>
</dbReference>
<dbReference type="AlphaFoldDB" id="G7E707"/>
<dbReference type="PRINTS" id="PR01210">
    <property type="entry name" value="GGTRANSPTASE"/>
</dbReference>
<dbReference type="SUPFAM" id="SSF56235">
    <property type="entry name" value="N-terminal nucleophile aminohydrolases (Ntn hydrolases)"/>
    <property type="match status" value="1"/>
</dbReference>
<comment type="caution">
    <text evidence="5">The sequence shown here is derived from an EMBL/GenBank/DDBJ whole genome shotgun (WGS) entry which is preliminary data.</text>
</comment>
<dbReference type="PANTHER" id="PTHR11686">
    <property type="entry name" value="GAMMA GLUTAMYL TRANSPEPTIDASE"/>
    <property type="match status" value="1"/>
</dbReference>
<sequence>MIARISLVCFICAVLCVSASPRFVAATSDPPSTPVSGKHGAIATEVAACSQIGLQALKDGGTAADAIIASSLCVGVINSFHSGIGGGGFGIVRYPTASGHAYEMIDFREAAPAGANQTLYTESSDKTASTVGGLANGIPGEIRGWQSLHHRHGKLAWARLFAPAVDLARNGFPVSVDLANAFKGYPFLLSDPLFAESFAPNGTLLTLGQTCYRKRYADVLEAIGYHGADWYYEGENAQSIANASQSRGGILTVQDLKNYTAILRKPASIKYRNHRIFSTIAPSSGSVVLSALKIFSGFNGSASDTDPAINETTHYLIEATRLAYAQRTNFGDPAFTANVSALEKSFLTDKVASEARAKISPNRTYPDAYYDIGKYAILNDSGTSHLAAADSNGYVVSLTTTINLYWGSQVMTDKGIILNDEMDDFSSPGQTNSFGFAAAPANFIQPGKRPQSSIASSIVEDLDGNFVEATGSAGGSRIITATLQNIYHYLDQALSANATVHHSRWHDQLTNVTYFEYASPQVGIPGYSNSTVAFLTNQGYNVTYEDTTGSTGHVVALKDGIFTAASDPRKAAGRGSAY</sequence>
<dbReference type="GO" id="GO:0005886">
    <property type="term" value="C:plasma membrane"/>
    <property type="evidence" value="ECO:0007669"/>
    <property type="project" value="TreeGrafter"/>
</dbReference>
<dbReference type="GO" id="GO:0103068">
    <property type="term" value="F:leukotriene C4 gamma-glutamyl transferase activity"/>
    <property type="evidence" value="ECO:0007669"/>
    <property type="project" value="UniProtKB-EC"/>
</dbReference>
<organism evidence="5 6">
    <name type="scientific">Mixia osmundae (strain CBS 9802 / IAM 14324 / JCM 22182 / KY 12970)</name>
    <dbReference type="NCBI Taxonomy" id="764103"/>
    <lineage>
        <taxon>Eukaryota</taxon>
        <taxon>Fungi</taxon>
        <taxon>Dikarya</taxon>
        <taxon>Basidiomycota</taxon>
        <taxon>Pucciniomycotina</taxon>
        <taxon>Mixiomycetes</taxon>
        <taxon>Mixiales</taxon>
        <taxon>Mixiaceae</taxon>
        <taxon>Mixia</taxon>
    </lineage>
</organism>
<dbReference type="GO" id="GO:0036374">
    <property type="term" value="F:glutathione hydrolase activity"/>
    <property type="evidence" value="ECO:0007669"/>
    <property type="project" value="UniProtKB-UniRule"/>
</dbReference>
<evidence type="ECO:0000256" key="2">
    <source>
        <dbReference type="PIRSR" id="PIRSR600101-2"/>
    </source>
</evidence>
<name>G7E707_MIXOS</name>
<accession>G7E707</accession>
<comment type="catalytic activity">
    <reaction evidence="3">
        <text>glutathione + H2O = L-cysteinylglycine + L-glutamate</text>
        <dbReference type="Rhea" id="RHEA:28807"/>
        <dbReference type="ChEBI" id="CHEBI:15377"/>
        <dbReference type="ChEBI" id="CHEBI:29985"/>
        <dbReference type="ChEBI" id="CHEBI:57925"/>
        <dbReference type="ChEBI" id="CHEBI:61694"/>
        <dbReference type="EC" id="3.4.19.13"/>
    </reaction>
</comment>
<dbReference type="eggNOG" id="KOG2410">
    <property type="taxonomic scope" value="Eukaryota"/>
</dbReference>
<comment type="catalytic activity">
    <reaction evidence="3">
        <text>an S-substituted glutathione + H2O = an S-substituted L-cysteinylglycine + L-glutamate</text>
        <dbReference type="Rhea" id="RHEA:59468"/>
        <dbReference type="ChEBI" id="CHEBI:15377"/>
        <dbReference type="ChEBI" id="CHEBI:29985"/>
        <dbReference type="ChEBI" id="CHEBI:90779"/>
        <dbReference type="ChEBI" id="CHEBI:143103"/>
        <dbReference type="EC" id="3.4.19.13"/>
    </reaction>
</comment>
<comment type="catalytic activity">
    <reaction evidence="3">
        <text>an N-terminal (5-L-glutamyl)-[peptide] + an alpha-amino acid = 5-L-glutamyl amino acid + an N-terminal L-alpha-aminoacyl-[peptide]</text>
        <dbReference type="Rhea" id="RHEA:23904"/>
        <dbReference type="Rhea" id="RHEA-COMP:9780"/>
        <dbReference type="Rhea" id="RHEA-COMP:9795"/>
        <dbReference type="ChEBI" id="CHEBI:77644"/>
        <dbReference type="ChEBI" id="CHEBI:78597"/>
        <dbReference type="ChEBI" id="CHEBI:78599"/>
        <dbReference type="ChEBI" id="CHEBI:78608"/>
        <dbReference type="EC" id="2.3.2.2"/>
    </reaction>
</comment>
<keyword evidence="6" id="KW-1185">Reference proteome</keyword>
<reference evidence="5 6" key="1">
    <citation type="journal article" date="2011" name="J. Gen. Appl. Microbiol.">
        <title>Draft genome sequencing of the enigmatic basidiomycete Mixia osmundae.</title>
        <authorList>
            <person name="Nishida H."/>
            <person name="Nagatsuka Y."/>
            <person name="Sugiyama J."/>
        </authorList>
    </citation>
    <scope>NUCLEOTIDE SEQUENCE [LARGE SCALE GENOMIC DNA]</scope>
    <source>
        <strain evidence="6">CBS 9802 / IAM 14324 / JCM 22182 / KY 12970</strain>
    </source>
</reference>
<keyword evidence="3" id="KW-0012">Acyltransferase</keyword>
<feature type="binding site" evidence="2">
    <location>
        <begin position="452"/>
        <end position="453"/>
    </location>
    <ligand>
        <name>L-glutamate</name>
        <dbReference type="ChEBI" id="CHEBI:29985"/>
    </ligand>
</feature>
<dbReference type="OMA" id="GFMLVHL"/>
<dbReference type="Gene3D" id="1.10.246.130">
    <property type="match status" value="1"/>
</dbReference>
<comment type="pathway">
    <text evidence="3">Sulfur metabolism; glutathione metabolism.</text>
</comment>
<keyword evidence="3" id="KW-0378">Hydrolase</keyword>
<feature type="binding site" evidence="2">
    <location>
        <position position="424"/>
    </location>
    <ligand>
        <name>L-glutamate</name>
        <dbReference type="ChEBI" id="CHEBI:29985"/>
    </ligand>
</feature>
<keyword evidence="3" id="KW-0808">Transferase</keyword>
<dbReference type="HOGENOM" id="CLU_014813_4_0_1"/>
<dbReference type="EMBL" id="BABT02000153">
    <property type="protein sequence ID" value="GAA98617.1"/>
    <property type="molecule type" value="Genomic_DNA"/>
</dbReference>
<proteinExistence type="predicted"/>
<keyword evidence="4" id="KW-0732">Signal</keyword>
<dbReference type="InterPro" id="IPR000101">
    <property type="entry name" value="GGT_peptidase"/>
</dbReference>
<feature type="chain" id="PRO_5009955859" description="Glutathione hydrolase" evidence="4">
    <location>
        <begin position="27"/>
        <end position="578"/>
    </location>
</feature>
<dbReference type="PANTHER" id="PTHR11686:SF62">
    <property type="entry name" value="GLUTATHIONE HYDROLASE"/>
    <property type="match status" value="1"/>
</dbReference>
<comment type="function">
    <text evidence="3">Cleaves the gamma-glutamyl peptide bond of glutathione and glutathione conjugates.</text>
</comment>
<feature type="signal peptide" evidence="4">
    <location>
        <begin position="1"/>
        <end position="26"/>
    </location>
</feature>
<reference evidence="5 6" key="2">
    <citation type="journal article" date="2012" name="Open Biol.">
        <title>Characteristics of nucleosomes and linker DNA regions on the genome of the basidiomycete Mixia osmundae revealed by mono- and dinucleosome mapping.</title>
        <authorList>
            <person name="Nishida H."/>
            <person name="Kondo S."/>
            <person name="Matsumoto T."/>
            <person name="Suzuki Y."/>
            <person name="Yoshikawa H."/>
            <person name="Taylor T.D."/>
            <person name="Sugiyama J."/>
        </authorList>
    </citation>
    <scope>NUCLEOTIDE SEQUENCE [LARGE SCALE GENOMIC DNA]</scope>
    <source>
        <strain evidence="6">CBS 9802 / IAM 14324 / JCM 22182 / KY 12970</strain>
    </source>
</reference>
<evidence type="ECO:0000256" key="1">
    <source>
        <dbReference type="PIRSR" id="PIRSR600101-1"/>
    </source>
</evidence>
<dbReference type="InterPro" id="IPR029055">
    <property type="entry name" value="Ntn_hydrolases_N"/>
</dbReference>
<gene>
    <name evidence="5" type="primary">Mo05304</name>
    <name evidence="5" type="ORF">E5Q_05304</name>
</gene>
<feature type="binding site" evidence="2">
    <location>
        <begin position="401"/>
        <end position="403"/>
    </location>
    <ligand>
        <name>L-glutamate</name>
        <dbReference type="ChEBI" id="CHEBI:29985"/>
    </ligand>
</feature>
<protein>
    <recommendedName>
        <fullName evidence="3">Glutathione hydrolase</fullName>
        <ecNumber evidence="3">2.3.2.2</ecNumber>
        <ecNumber evidence="3">3.4.19.13</ecNumber>
    </recommendedName>
    <alternativeName>
        <fullName evidence="3">Gamma-glutamyltransferase</fullName>
    </alternativeName>
    <alternativeName>
        <fullName evidence="3">Gamma-glutamyltranspeptidase</fullName>
    </alternativeName>
</protein>
<dbReference type="STRING" id="764103.G7E707"/>
<feature type="active site" description="Nucleophile" evidence="1">
    <location>
        <position position="383"/>
    </location>
</feature>
<dbReference type="InterPro" id="IPR043138">
    <property type="entry name" value="GGT_lsub"/>
</dbReference>
<evidence type="ECO:0000313" key="6">
    <source>
        <dbReference type="Proteomes" id="UP000009131"/>
    </source>
</evidence>
<dbReference type="InterPro" id="IPR043137">
    <property type="entry name" value="GGT_ssub_C"/>
</dbReference>
<evidence type="ECO:0000313" key="5">
    <source>
        <dbReference type="EMBL" id="GAA98617.1"/>
    </source>
</evidence>
<feature type="binding site" evidence="2">
    <location>
        <position position="475"/>
    </location>
    <ligand>
        <name>L-glutamate</name>
        <dbReference type="ChEBI" id="CHEBI:29985"/>
    </ligand>
</feature>
<evidence type="ECO:0000256" key="3">
    <source>
        <dbReference type="RuleBase" id="RU368068"/>
    </source>
</evidence>
<evidence type="ECO:0000256" key="4">
    <source>
        <dbReference type="SAM" id="SignalP"/>
    </source>
</evidence>
<dbReference type="MEROPS" id="T03.011"/>
<dbReference type="UniPathway" id="UPA00204"/>
<dbReference type="Proteomes" id="UP000009131">
    <property type="component" value="Unassembled WGS sequence"/>
</dbReference>
<dbReference type="EC" id="3.4.19.13" evidence="3"/>
<dbReference type="InParanoid" id="G7E707"/>
<dbReference type="GO" id="GO:0006751">
    <property type="term" value="P:glutathione catabolic process"/>
    <property type="evidence" value="ECO:0007669"/>
    <property type="project" value="UniProtKB-UniRule"/>
</dbReference>
<dbReference type="Pfam" id="PF01019">
    <property type="entry name" value="G_glu_transpept"/>
    <property type="match status" value="1"/>
</dbReference>